<dbReference type="AlphaFoldDB" id="A0A4Y2DLD9"/>
<keyword evidence="9" id="KW-1185">Reference proteome</keyword>
<dbReference type="PANTHER" id="PTHR11640">
    <property type="entry name" value="NEPHRIN"/>
    <property type="match status" value="1"/>
</dbReference>
<accession>A0A4Y2DLD9</accession>
<keyword evidence="4" id="KW-0325">Glycoprotein</keyword>
<dbReference type="Proteomes" id="UP000499080">
    <property type="component" value="Unassembled WGS sequence"/>
</dbReference>
<dbReference type="Gene3D" id="2.60.40.10">
    <property type="entry name" value="Immunoglobulins"/>
    <property type="match status" value="1"/>
</dbReference>
<dbReference type="PROSITE" id="PS50835">
    <property type="entry name" value="IG_LIKE"/>
    <property type="match status" value="1"/>
</dbReference>
<evidence type="ECO:0000313" key="9">
    <source>
        <dbReference type="Proteomes" id="UP000499080"/>
    </source>
</evidence>
<organism evidence="8 9">
    <name type="scientific">Araneus ventricosus</name>
    <name type="common">Orbweaver spider</name>
    <name type="synonym">Epeira ventricosa</name>
    <dbReference type="NCBI Taxonomy" id="182803"/>
    <lineage>
        <taxon>Eukaryota</taxon>
        <taxon>Metazoa</taxon>
        <taxon>Ecdysozoa</taxon>
        <taxon>Arthropoda</taxon>
        <taxon>Chelicerata</taxon>
        <taxon>Arachnida</taxon>
        <taxon>Araneae</taxon>
        <taxon>Araneomorphae</taxon>
        <taxon>Entelegynae</taxon>
        <taxon>Araneoidea</taxon>
        <taxon>Araneidae</taxon>
        <taxon>Araneus</taxon>
    </lineage>
</organism>
<dbReference type="GO" id="GO:0005886">
    <property type="term" value="C:plasma membrane"/>
    <property type="evidence" value="ECO:0007669"/>
    <property type="project" value="TreeGrafter"/>
</dbReference>
<evidence type="ECO:0000256" key="5">
    <source>
        <dbReference type="ARBA" id="ARBA00023319"/>
    </source>
</evidence>
<dbReference type="InterPro" id="IPR007110">
    <property type="entry name" value="Ig-like_dom"/>
</dbReference>
<protein>
    <recommendedName>
        <fullName evidence="7">Ig-like domain-containing protein</fullName>
    </recommendedName>
</protein>
<evidence type="ECO:0000256" key="4">
    <source>
        <dbReference type="ARBA" id="ARBA00023180"/>
    </source>
</evidence>
<dbReference type="EMBL" id="BGPR01089869">
    <property type="protein sequence ID" value="GBM17009.1"/>
    <property type="molecule type" value="Genomic_DNA"/>
</dbReference>
<keyword evidence="3" id="KW-1015">Disulfide bond</keyword>
<proteinExistence type="predicted"/>
<comment type="subcellular location">
    <subcellularLocation>
        <location evidence="1">Membrane</location>
        <topology evidence="1">Single-pass type I membrane protein</topology>
    </subcellularLocation>
</comment>
<evidence type="ECO:0000256" key="6">
    <source>
        <dbReference type="SAM" id="MobiDB-lite"/>
    </source>
</evidence>
<dbReference type="PANTHER" id="PTHR11640:SF154">
    <property type="entry name" value="IRREGULAR CHIASM C-ROUGHEST PROTEIN-LIKE PROTEIN"/>
    <property type="match status" value="1"/>
</dbReference>
<reference evidence="8 9" key="1">
    <citation type="journal article" date="2019" name="Sci. Rep.">
        <title>Orb-weaving spider Araneus ventricosus genome elucidates the spidroin gene catalogue.</title>
        <authorList>
            <person name="Kono N."/>
            <person name="Nakamura H."/>
            <person name="Ohtoshi R."/>
            <person name="Moran D.A.P."/>
            <person name="Shinohara A."/>
            <person name="Yoshida Y."/>
            <person name="Fujiwara M."/>
            <person name="Mori M."/>
            <person name="Tomita M."/>
            <person name="Arakawa K."/>
        </authorList>
    </citation>
    <scope>NUCLEOTIDE SEQUENCE [LARGE SCALE GENOMIC DNA]</scope>
</reference>
<dbReference type="GO" id="GO:0098609">
    <property type="term" value="P:cell-cell adhesion"/>
    <property type="evidence" value="ECO:0007669"/>
    <property type="project" value="TreeGrafter"/>
</dbReference>
<dbReference type="GO" id="GO:0050839">
    <property type="term" value="F:cell adhesion molecule binding"/>
    <property type="evidence" value="ECO:0007669"/>
    <property type="project" value="TreeGrafter"/>
</dbReference>
<dbReference type="GO" id="GO:0005911">
    <property type="term" value="C:cell-cell junction"/>
    <property type="evidence" value="ECO:0007669"/>
    <property type="project" value="TreeGrafter"/>
</dbReference>
<feature type="region of interest" description="Disordered" evidence="6">
    <location>
        <begin position="69"/>
        <end position="104"/>
    </location>
</feature>
<evidence type="ECO:0000256" key="2">
    <source>
        <dbReference type="ARBA" id="ARBA00023136"/>
    </source>
</evidence>
<name>A0A4Y2DLD9_ARAVE</name>
<feature type="non-terminal residue" evidence="8">
    <location>
        <position position="188"/>
    </location>
</feature>
<evidence type="ECO:0000313" key="8">
    <source>
        <dbReference type="EMBL" id="GBM17009.1"/>
    </source>
</evidence>
<dbReference type="Pfam" id="PF08205">
    <property type="entry name" value="C2-set_2"/>
    <property type="match status" value="1"/>
</dbReference>
<gene>
    <name evidence="8" type="ORF">AVEN_258548_1</name>
</gene>
<dbReference type="InterPro" id="IPR013162">
    <property type="entry name" value="CD80_C2-set"/>
</dbReference>
<keyword evidence="5" id="KW-0393">Immunoglobulin domain</keyword>
<evidence type="ECO:0000256" key="1">
    <source>
        <dbReference type="ARBA" id="ARBA00004479"/>
    </source>
</evidence>
<dbReference type="SUPFAM" id="SSF48726">
    <property type="entry name" value="Immunoglobulin"/>
    <property type="match status" value="1"/>
</dbReference>
<comment type="caution">
    <text evidence="8">The sequence shown here is derived from an EMBL/GenBank/DDBJ whole genome shotgun (WGS) entry which is preliminary data.</text>
</comment>
<feature type="domain" description="Ig-like" evidence="7">
    <location>
        <begin position="81"/>
        <end position="178"/>
    </location>
</feature>
<evidence type="ECO:0000259" key="7">
    <source>
        <dbReference type="PROSITE" id="PS50835"/>
    </source>
</evidence>
<dbReference type="InterPro" id="IPR036179">
    <property type="entry name" value="Ig-like_dom_sf"/>
</dbReference>
<evidence type="ECO:0000256" key="3">
    <source>
        <dbReference type="ARBA" id="ARBA00023157"/>
    </source>
</evidence>
<dbReference type="InterPro" id="IPR013783">
    <property type="entry name" value="Ig-like_fold"/>
</dbReference>
<sequence>MCYKAKLICFGIHDLPSAFFETHSNQSFSSGFSNLFHCSSVFGRKKFRNPCLRQKKICRSYKAKKRNKKNEAFVNEPPVPPKIEDNTNLLPAGEPYPTQEGKQKRLHCISRKGNPPAKLKWFIDDTDITSMSNQTNSTDVDKPKTWQAVSVLDYVFQKDHNNKMLKCVAIHAAYDTLTKDIKIPLEVL</sequence>
<dbReference type="InterPro" id="IPR051275">
    <property type="entry name" value="Cell_adhesion_signaling"/>
</dbReference>
<keyword evidence="2" id="KW-0472">Membrane</keyword>
<dbReference type="OrthoDB" id="6417499at2759"/>